<evidence type="ECO:0000256" key="3">
    <source>
        <dbReference type="SAM" id="MobiDB-lite"/>
    </source>
</evidence>
<sequence length="1226" mass="132197">DFNFTTTSRSFHPRHCLFVHERMPRGKSKRGRRPGIFASSTTDPIKNQTGDAELKESNHTSNIESSSDQMEDIDEQTRRTEESSKMEEGKTTTASAADDETEEEVRPPCRRLTEGEIDVDEAESESSDTEDEALAPGETRSCTLPTERAAEDCRLSAKQITTEEFALFPFLQTANRPLREAFLIARNSACLLWVEDPTTQVTSDRLVGFLVTSLNMDGMRVMYEAGLTAPLLSKSASTVSVGTAAAANGTRSFAPPASWSPWSTQTSRLNLERLAYLAVLFLERFGYINYGIFKLLSPPLTRFTPSNKFGVGITGATDSSPSPLRRTGTPASARRSLTTTPEKQSTCIAPSSAGPPFRVIVCGAGAAGLMAARQLTYFGAKVTILESRDRLGGRIWTLKRGENVADLGAMIITGMSANPLTVLAKQASLALIPVNTGCSLYAPSGRLVSREKDEKMEEEFNRLLATATHLCHSRGLDTNLTDGTSLSLGGVLEDLIRYQENHIIPLKATHRKLVSILLERKARTLNQMASARDVIEKAFQKWQQATQLAKQASDPNPVVAQPETPQPQPDTGSAIPIARRRKQHHADEASPASSASTSPTKARSAGSAAVADPTSEGCSPSQASGRRGEKRAAAVAATPDENAQPSPVKQPALGRRGAPPKKKKNDSENVSPITSPVRPTEAKSSPQETKVSKTPRVFDLDMEYEKRRLLSELHQAWKEFDPLQSNLARINQQLEVLAQNPPRDVYLTPSERHLIDWHFANLEFANATELKNLSLRHWDQDDAFELTGPHCAIRGCFGGIVDALVTTVTSVSTSSPSTPSGSITNGERPALKVDATTLVPSGSSACGQIELKSSVKSITITENGVTVDSLNAAFSPDEPISYKAAAVICTFPLGVLKESARRQKEASTRTPPKQQQQNASLYANAPLFNPPLPEWKLTAIERLGFGCLNKVVLFFDRFFWDKSQRSFGCVNDCTEKRGELFLFWSVTERPCLVALVAGRSALDLEQQNAAVEAKSTPTNGKMSRGGSTLSAPTVATAATGAGSSHLKEPLVAVAMAKLRKIFRRDASGDPDSGKSVPDPIDAYVTRWQSDVNTRGSYSYVAVGATGEDYDLLAEPLSLADTGEADGQEAPESGNLFFHPTPPPPPSSPAAVPGTSVTANCPRILFAGEHTCRHYPASVHGALLSGLREAARIANAFFPGETPVTNSGFILNPPASAVSTGPEETTS</sequence>
<comment type="similarity">
    <text evidence="1">Belongs to the flavin monoamine oxidase family.</text>
</comment>
<feature type="compositionally biased region" description="Polar residues" evidence="3">
    <location>
        <begin position="335"/>
        <end position="349"/>
    </location>
</feature>
<dbReference type="InterPro" id="IPR002937">
    <property type="entry name" value="Amino_oxidase"/>
</dbReference>
<reference evidence="5" key="1">
    <citation type="submission" date="2016-01" db="EMBL/GenBank/DDBJ databases">
        <title>Reference transcriptome for the parasite Schistocephalus solidus: insights into the molecular evolution of parasitism.</title>
        <authorList>
            <person name="Hebert F.O."/>
            <person name="Grambauer S."/>
            <person name="Barber I."/>
            <person name="Landry C.R."/>
            <person name="Aubin-Horth N."/>
        </authorList>
    </citation>
    <scope>NUCLEOTIDE SEQUENCE</scope>
</reference>
<dbReference type="EMBL" id="GEEE01016728">
    <property type="protein sequence ID" value="JAP46497.1"/>
    <property type="molecule type" value="Transcribed_RNA"/>
</dbReference>
<feature type="compositionally biased region" description="Polar residues" evidence="3">
    <location>
        <begin position="59"/>
        <end position="68"/>
    </location>
</feature>
<name>A0A0X3P993_SCHSO</name>
<proteinExistence type="inferred from homology"/>
<dbReference type="GO" id="GO:0016491">
    <property type="term" value="F:oxidoreductase activity"/>
    <property type="evidence" value="ECO:0007669"/>
    <property type="project" value="UniProtKB-KW"/>
</dbReference>
<organism evidence="5">
    <name type="scientific">Schistocephalus solidus</name>
    <name type="common">Tapeworm</name>
    <dbReference type="NCBI Taxonomy" id="70667"/>
    <lineage>
        <taxon>Eukaryota</taxon>
        <taxon>Metazoa</taxon>
        <taxon>Spiralia</taxon>
        <taxon>Lophotrochozoa</taxon>
        <taxon>Platyhelminthes</taxon>
        <taxon>Cestoda</taxon>
        <taxon>Eucestoda</taxon>
        <taxon>Diphyllobothriidea</taxon>
        <taxon>Diphyllobothriidae</taxon>
        <taxon>Schistocephalus</taxon>
    </lineage>
</organism>
<dbReference type="PANTHER" id="PTHR10742:SF386">
    <property type="entry name" value="LYSINE-SPECIFIC HISTONE DEMETHYLASE 1A"/>
    <property type="match status" value="1"/>
</dbReference>
<dbReference type="SUPFAM" id="SSF54373">
    <property type="entry name" value="FAD-linked reductases, C-terminal domain"/>
    <property type="match status" value="1"/>
</dbReference>
<feature type="region of interest" description="Disordered" evidence="3">
    <location>
        <begin position="314"/>
        <end position="349"/>
    </location>
</feature>
<dbReference type="GO" id="GO:0006338">
    <property type="term" value="P:chromatin remodeling"/>
    <property type="evidence" value="ECO:0007669"/>
    <property type="project" value="TreeGrafter"/>
</dbReference>
<feature type="domain" description="Amine oxidase" evidence="4">
    <location>
        <begin position="704"/>
        <end position="1192"/>
    </location>
</feature>
<dbReference type="Gene3D" id="1.10.287.80">
    <property type="entry name" value="ATP synthase, gamma subunit, helix hairpin domain"/>
    <property type="match status" value="2"/>
</dbReference>
<dbReference type="Gene3D" id="3.90.660.10">
    <property type="match status" value="1"/>
</dbReference>
<dbReference type="AlphaFoldDB" id="A0A0X3P993"/>
<dbReference type="GO" id="GO:0003682">
    <property type="term" value="F:chromatin binding"/>
    <property type="evidence" value="ECO:0007669"/>
    <property type="project" value="TreeGrafter"/>
</dbReference>
<evidence type="ECO:0000313" key="5">
    <source>
        <dbReference type="EMBL" id="JAP46497.1"/>
    </source>
</evidence>
<dbReference type="InterPro" id="IPR036388">
    <property type="entry name" value="WH-like_DNA-bd_sf"/>
</dbReference>
<dbReference type="GO" id="GO:0050660">
    <property type="term" value="F:flavin adenine dinucleotide binding"/>
    <property type="evidence" value="ECO:0007669"/>
    <property type="project" value="TreeGrafter"/>
</dbReference>
<dbReference type="Gene3D" id="1.10.10.10">
    <property type="entry name" value="Winged helix-like DNA-binding domain superfamily/Winged helix DNA-binding domain"/>
    <property type="match status" value="1"/>
</dbReference>
<dbReference type="Pfam" id="PF01593">
    <property type="entry name" value="Amino_oxidase"/>
    <property type="match status" value="2"/>
</dbReference>
<feature type="compositionally biased region" description="Basic and acidic residues" evidence="3">
    <location>
        <begin position="75"/>
        <end position="90"/>
    </location>
</feature>
<feature type="compositionally biased region" description="Basic and acidic residues" evidence="3">
    <location>
        <begin position="104"/>
        <end position="114"/>
    </location>
</feature>
<dbReference type="Gene3D" id="3.50.50.60">
    <property type="entry name" value="FAD/NAD(P)-binding domain"/>
    <property type="match status" value="2"/>
</dbReference>
<evidence type="ECO:0000256" key="2">
    <source>
        <dbReference type="ARBA" id="ARBA00023002"/>
    </source>
</evidence>
<dbReference type="PANTHER" id="PTHR10742">
    <property type="entry name" value="FLAVIN MONOAMINE OXIDASE"/>
    <property type="match status" value="1"/>
</dbReference>
<feature type="compositionally biased region" description="Polar residues" evidence="3">
    <location>
        <begin position="38"/>
        <end position="50"/>
    </location>
</feature>
<feature type="domain" description="Amine oxidase" evidence="4">
    <location>
        <begin position="367"/>
        <end position="493"/>
    </location>
</feature>
<feature type="compositionally biased region" description="Low complexity" evidence="3">
    <location>
        <begin position="589"/>
        <end position="605"/>
    </location>
</feature>
<keyword evidence="2" id="KW-0560">Oxidoreductase</keyword>
<dbReference type="InterPro" id="IPR036188">
    <property type="entry name" value="FAD/NAD-bd_sf"/>
</dbReference>
<feature type="region of interest" description="Disordered" evidence="3">
    <location>
        <begin position="546"/>
        <end position="693"/>
    </location>
</feature>
<feature type="compositionally biased region" description="Acidic residues" evidence="3">
    <location>
        <begin position="115"/>
        <end position="133"/>
    </location>
</feature>
<feature type="region of interest" description="Disordered" evidence="3">
    <location>
        <begin position="22"/>
        <end position="138"/>
    </location>
</feature>
<dbReference type="InterPro" id="IPR050281">
    <property type="entry name" value="Flavin_monoamine_oxidase"/>
</dbReference>
<accession>A0A0X3P993</accession>
<dbReference type="SUPFAM" id="SSF51905">
    <property type="entry name" value="FAD/NAD(P)-binding domain"/>
    <property type="match status" value="2"/>
</dbReference>
<gene>
    <name evidence="5" type="ORF">TR136287</name>
</gene>
<feature type="non-terminal residue" evidence="5">
    <location>
        <position position="1"/>
    </location>
</feature>
<evidence type="ECO:0000256" key="1">
    <source>
        <dbReference type="ARBA" id="ARBA00005995"/>
    </source>
</evidence>
<evidence type="ECO:0000259" key="4">
    <source>
        <dbReference type="Pfam" id="PF01593"/>
    </source>
</evidence>
<protein>
    <recommendedName>
        <fullName evidence="4">Amine oxidase domain-containing protein</fullName>
    </recommendedName>
</protein>